<proteinExistence type="predicted"/>
<accession>A0A9K3HN29</accession>
<evidence type="ECO:0000313" key="2">
    <source>
        <dbReference type="Proteomes" id="UP000215914"/>
    </source>
</evidence>
<reference evidence="1" key="2">
    <citation type="submission" date="2020-06" db="EMBL/GenBank/DDBJ databases">
        <title>Helianthus annuus Genome sequencing and assembly Release 2.</title>
        <authorList>
            <person name="Gouzy J."/>
            <person name="Langlade N."/>
            <person name="Munos S."/>
        </authorList>
    </citation>
    <scope>NUCLEOTIDE SEQUENCE</scope>
    <source>
        <tissue evidence="1">Leaves</tissue>
    </source>
</reference>
<dbReference type="AlphaFoldDB" id="A0A9K3HN29"/>
<protein>
    <submittedName>
        <fullName evidence="1">Uncharacterized protein</fullName>
    </submittedName>
</protein>
<comment type="caution">
    <text evidence="1">The sequence shown here is derived from an EMBL/GenBank/DDBJ whole genome shotgun (WGS) entry which is preliminary data.</text>
</comment>
<evidence type="ECO:0000313" key="1">
    <source>
        <dbReference type="EMBL" id="KAF5781110.1"/>
    </source>
</evidence>
<organism evidence="1 2">
    <name type="scientific">Helianthus annuus</name>
    <name type="common">Common sunflower</name>
    <dbReference type="NCBI Taxonomy" id="4232"/>
    <lineage>
        <taxon>Eukaryota</taxon>
        <taxon>Viridiplantae</taxon>
        <taxon>Streptophyta</taxon>
        <taxon>Embryophyta</taxon>
        <taxon>Tracheophyta</taxon>
        <taxon>Spermatophyta</taxon>
        <taxon>Magnoliopsida</taxon>
        <taxon>eudicotyledons</taxon>
        <taxon>Gunneridae</taxon>
        <taxon>Pentapetalae</taxon>
        <taxon>asterids</taxon>
        <taxon>campanulids</taxon>
        <taxon>Asterales</taxon>
        <taxon>Asteraceae</taxon>
        <taxon>Asteroideae</taxon>
        <taxon>Heliantheae alliance</taxon>
        <taxon>Heliantheae</taxon>
        <taxon>Helianthus</taxon>
    </lineage>
</organism>
<dbReference type="Proteomes" id="UP000215914">
    <property type="component" value="Unassembled WGS sequence"/>
</dbReference>
<dbReference type="Gramene" id="mRNA:HanXRQr2_Chr11g0479671">
    <property type="protein sequence ID" value="mRNA:HanXRQr2_Chr11g0479671"/>
    <property type="gene ID" value="HanXRQr2_Chr11g0479671"/>
</dbReference>
<gene>
    <name evidence="1" type="ORF">HanXRQr2_Chr11g0479671</name>
</gene>
<keyword evidence="2" id="KW-1185">Reference proteome</keyword>
<sequence length="244" mass="28286">MFVDSVYMLSFQYHCSNIVVSMKLPFTHQPFNIDVAVSLLQHREKLHVLPSLMGELHCSIFVKSKVSFSYVSEIFFFYTKYRFMQYRENLDVLQQLRGDLCILRQLACCRFSDPVLEVVSETLLHSSGTLMEESGGLHRAMLCCSRQIEEQVYEDRATLQELKRCFDGLQVGLFTREQVSRNLMQMPSTSVHELCVVSDIECGDRDVEFIAMLKDIHREAQQSMELKLKFLILAVVIMLMLNCV</sequence>
<dbReference type="EMBL" id="MNCJ02000326">
    <property type="protein sequence ID" value="KAF5781110.1"/>
    <property type="molecule type" value="Genomic_DNA"/>
</dbReference>
<name>A0A9K3HN29_HELAN</name>
<reference evidence="1" key="1">
    <citation type="journal article" date="2017" name="Nature">
        <title>The sunflower genome provides insights into oil metabolism, flowering and Asterid evolution.</title>
        <authorList>
            <person name="Badouin H."/>
            <person name="Gouzy J."/>
            <person name="Grassa C.J."/>
            <person name="Murat F."/>
            <person name="Staton S.E."/>
            <person name="Cottret L."/>
            <person name="Lelandais-Briere C."/>
            <person name="Owens G.L."/>
            <person name="Carrere S."/>
            <person name="Mayjonade B."/>
            <person name="Legrand L."/>
            <person name="Gill N."/>
            <person name="Kane N.C."/>
            <person name="Bowers J.E."/>
            <person name="Hubner S."/>
            <person name="Bellec A."/>
            <person name="Berard A."/>
            <person name="Berges H."/>
            <person name="Blanchet N."/>
            <person name="Boniface M.C."/>
            <person name="Brunel D."/>
            <person name="Catrice O."/>
            <person name="Chaidir N."/>
            <person name="Claudel C."/>
            <person name="Donnadieu C."/>
            <person name="Faraut T."/>
            <person name="Fievet G."/>
            <person name="Helmstetter N."/>
            <person name="King M."/>
            <person name="Knapp S.J."/>
            <person name="Lai Z."/>
            <person name="Le Paslier M.C."/>
            <person name="Lippi Y."/>
            <person name="Lorenzon L."/>
            <person name="Mandel J.R."/>
            <person name="Marage G."/>
            <person name="Marchand G."/>
            <person name="Marquand E."/>
            <person name="Bret-Mestries E."/>
            <person name="Morien E."/>
            <person name="Nambeesan S."/>
            <person name="Nguyen T."/>
            <person name="Pegot-Espagnet P."/>
            <person name="Pouilly N."/>
            <person name="Raftis F."/>
            <person name="Sallet E."/>
            <person name="Schiex T."/>
            <person name="Thomas J."/>
            <person name="Vandecasteele C."/>
            <person name="Vares D."/>
            <person name="Vear F."/>
            <person name="Vautrin S."/>
            <person name="Crespi M."/>
            <person name="Mangin B."/>
            <person name="Burke J.M."/>
            <person name="Salse J."/>
            <person name="Munos S."/>
            <person name="Vincourt P."/>
            <person name="Rieseberg L.H."/>
            <person name="Langlade N.B."/>
        </authorList>
    </citation>
    <scope>NUCLEOTIDE SEQUENCE</scope>
    <source>
        <tissue evidence="1">Leaves</tissue>
    </source>
</reference>